<evidence type="ECO:0000256" key="7">
    <source>
        <dbReference type="ARBA" id="ARBA00023136"/>
    </source>
</evidence>
<feature type="transmembrane region" description="Helical" evidence="10">
    <location>
        <begin position="43"/>
        <end position="60"/>
    </location>
</feature>
<evidence type="ECO:0000313" key="13">
    <source>
        <dbReference type="Proteomes" id="UP001500755"/>
    </source>
</evidence>
<keyword evidence="3" id="KW-1003">Cell membrane</keyword>
<keyword evidence="4" id="KW-0997">Cell inner membrane</keyword>
<keyword evidence="7 10" id="KW-0472">Membrane</keyword>
<keyword evidence="13" id="KW-1185">Reference proteome</keyword>
<dbReference type="Proteomes" id="UP001500755">
    <property type="component" value="Unassembled WGS sequence"/>
</dbReference>
<evidence type="ECO:0000256" key="3">
    <source>
        <dbReference type="ARBA" id="ARBA00022475"/>
    </source>
</evidence>
<feature type="transmembrane region" description="Helical" evidence="10">
    <location>
        <begin position="81"/>
        <end position="101"/>
    </location>
</feature>
<reference evidence="13" key="1">
    <citation type="journal article" date="2019" name="Int. J. Syst. Evol. Microbiol.">
        <title>The Global Catalogue of Microorganisms (GCM) 10K type strain sequencing project: providing services to taxonomists for standard genome sequencing and annotation.</title>
        <authorList>
            <consortium name="The Broad Institute Genomics Platform"/>
            <consortium name="The Broad Institute Genome Sequencing Center for Infectious Disease"/>
            <person name="Wu L."/>
            <person name="Ma J."/>
        </authorList>
    </citation>
    <scope>NUCLEOTIDE SEQUENCE [LARGE SCALE GENOMIC DNA]</scope>
    <source>
        <strain evidence="13">JCM 14546</strain>
    </source>
</reference>
<name>A0ABP5EUA8_9MICO</name>
<evidence type="ECO:0000256" key="4">
    <source>
        <dbReference type="ARBA" id="ARBA00022519"/>
    </source>
</evidence>
<sequence length="207" mass="21628">MRILRFVEDWTVVLSFLAIVVITFVNVLSRFVFRASLSFTEELTINLLVVLTMSGAVVALRTGTHLGFDLLLEKSRGKLHTVMVLASGLVVVLFLLVLLVFGGEMLLAQAERGRATPSLGIPQWLFTMAIPLTGLFGIIHAVEAVVTSLRGAGSRQDTHVPAEVPGALADEDPLTVGGTGPAGGSTTSIGGSTGSDGGTSRKGGEGK</sequence>
<evidence type="ECO:0000256" key="6">
    <source>
        <dbReference type="ARBA" id="ARBA00022989"/>
    </source>
</evidence>
<evidence type="ECO:0000256" key="10">
    <source>
        <dbReference type="SAM" id="Phobius"/>
    </source>
</evidence>
<evidence type="ECO:0000313" key="12">
    <source>
        <dbReference type="EMBL" id="GAA2007526.1"/>
    </source>
</evidence>
<comment type="similarity">
    <text evidence="8">Belongs to the TRAP transporter small permease family.</text>
</comment>
<feature type="compositionally biased region" description="Gly residues" evidence="9">
    <location>
        <begin position="191"/>
        <end position="201"/>
    </location>
</feature>
<feature type="domain" description="Tripartite ATP-independent periplasmic transporters DctQ component" evidence="11">
    <location>
        <begin position="19"/>
        <end position="150"/>
    </location>
</feature>
<organism evidence="12 13">
    <name type="scientific">Brevibacterium samyangense</name>
    <dbReference type="NCBI Taxonomy" id="366888"/>
    <lineage>
        <taxon>Bacteria</taxon>
        <taxon>Bacillati</taxon>
        <taxon>Actinomycetota</taxon>
        <taxon>Actinomycetes</taxon>
        <taxon>Micrococcales</taxon>
        <taxon>Brevibacteriaceae</taxon>
        <taxon>Brevibacterium</taxon>
    </lineage>
</organism>
<comment type="caution">
    <text evidence="12">The sequence shown here is derived from an EMBL/GenBank/DDBJ whole genome shotgun (WGS) entry which is preliminary data.</text>
</comment>
<keyword evidence="5 10" id="KW-0812">Transmembrane</keyword>
<dbReference type="PANTHER" id="PTHR35011">
    <property type="entry name" value="2,3-DIKETO-L-GULONATE TRAP TRANSPORTER SMALL PERMEASE PROTEIN YIAM"/>
    <property type="match status" value="1"/>
</dbReference>
<dbReference type="InterPro" id="IPR055348">
    <property type="entry name" value="DctQ"/>
</dbReference>
<feature type="transmembrane region" description="Helical" evidence="10">
    <location>
        <begin position="121"/>
        <end position="146"/>
    </location>
</feature>
<feature type="transmembrane region" description="Helical" evidence="10">
    <location>
        <begin position="12"/>
        <end position="31"/>
    </location>
</feature>
<proteinExistence type="inferred from homology"/>
<protein>
    <recommendedName>
        <fullName evidence="11">Tripartite ATP-independent periplasmic transporters DctQ component domain-containing protein</fullName>
    </recommendedName>
</protein>
<dbReference type="PANTHER" id="PTHR35011:SF11">
    <property type="entry name" value="TRAP TRANSPORTER SMALL PERMEASE PROTEIN"/>
    <property type="match status" value="1"/>
</dbReference>
<evidence type="ECO:0000256" key="9">
    <source>
        <dbReference type="SAM" id="MobiDB-lite"/>
    </source>
</evidence>
<keyword evidence="2" id="KW-0813">Transport</keyword>
<keyword evidence="6 10" id="KW-1133">Transmembrane helix</keyword>
<feature type="region of interest" description="Disordered" evidence="9">
    <location>
        <begin position="165"/>
        <end position="207"/>
    </location>
</feature>
<dbReference type="Pfam" id="PF04290">
    <property type="entry name" value="DctQ"/>
    <property type="match status" value="1"/>
</dbReference>
<evidence type="ECO:0000256" key="2">
    <source>
        <dbReference type="ARBA" id="ARBA00022448"/>
    </source>
</evidence>
<dbReference type="InterPro" id="IPR007387">
    <property type="entry name" value="TRAP_DctQ"/>
</dbReference>
<evidence type="ECO:0000256" key="8">
    <source>
        <dbReference type="ARBA" id="ARBA00038436"/>
    </source>
</evidence>
<accession>A0ABP5EUA8</accession>
<dbReference type="EMBL" id="BAAANO010000015">
    <property type="protein sequence ID" value="GAA2007526.1"/>
    <property type="molecule type" value="Genomic_DNA"/>
</dbReference>
<gene>
    <name evidence="12" type="ORF">GCM10009755_17300</name>
</gene>
<evidence type="ECO:0000256" key="1">
    <source>
        <dbReference type="ARBA" id="ARBA00004429"/>
    </source>
</evidence>
<comment type="subcellular location">
    <subcellularLocation>
        <location evidence="1">Cell inner membrane</location>
        <topology evidence="1">Multi-pass membrane protein</topology>
    </subcellularLocation>
</comment>
<evidence type="ECO:0000256" key="5">
    <source>
        <dbReference type="ARBA" id="ARBA00022692"/>
    </source>
</evidence>
<dbReference type="RefSeq" id="WP_344308821.1">
    <property type="nucleotide sequence ID" value="NZ_BAAANO010000015.1"/>
</dbReference>
<evidence type="ECO:0000259" key="11">
    <source>
        <dbReference type="Pfam" id="PF04290"/>
    </source>
</evidence>